<dbReference type="STRING" id="81479.RA876_16715"/>
<dbReference type="RefSeq" id="WP_075585128.1">
    <property type="nucleotide sequence ID" value="NZ_MSYM01000005.1"/>
</dbReference>
<gene>
    <name evidence="1" type="ORF">BLL52_0540</name>
</gene>
<comment type="caution">
    <text evidence="1">The sequence shown here is derived from an EMBL/GenBank/DDBJ whole genome shotgun (WGS) entry which is preliminary data.</text>
</comment>
<proteinExistence type="predicted"/>
<dbReference type="SUPFAM" id="SSF53187">
    <property type="entry name" value="Zn-dependent exopeptidases"/>
    <property type="match status" value="1"/>
</dbReference>
<dbReference type="Gene3D" id="3.40.630.10">
    <property type="entry name" value="Zn peptidases"/>
    <property type="match status" value="1"/>
</dbReference>
<sequence>MNARTPTAASTARLNTIEALRQVSAQSDDDIFGQLSDDIAIPAKSPMFDPDWAQHGYIDTVVRNAFEWMQAQQVPGLSVEIIRMEGRTPVLFFELAASHGNAETIAAHANAIRVSSQTVLVYGHLDKQPEFTGWRSDMQLARRRWCCR</sequence>
<dbReference type="AlphaFoldDB" id="A0A1Q8YJQ7"/>
<dbReference type="Proteomes" id="UP000185911">
    <property type="component" value="Unassembled WGS sequence"/>
</dbReference>
<evidence type="ECO:0000313" key="2">
    <source>
        <dbReference type="Proteomes" id="UP000185911"/>
    </source>
</evidence>
<accession>A0A1Q8YJQ7</accession>
<evidence type="ECO:0000313" key="1">
    <source>
        <dbReference type="EMBL" id="OLP08252.1"/>
    </source>
</evidence>
<protein>
    <submittedName>
        <fullName evidence="1">Peptidase M20</fullName>
    </submittedName>
</protein>
<organism evidence="1 2">
    <name type="scientific">Rhodoferax antarcticus ANT.BR</name>
    <dbReference type="NCBI Taxonomy" id="1111071"/>
    <lineage>
        <taxon>Bacteria</taxon>
        <taxon>Pseudomonadati</taxon>
        <taxon>Pseudomonadota</taxon>
        <taxon>Betaproteobacteria</taxon>
        <taxon>Burkholderiales</taxon>
        <taxon>Comamonadaceae</taxon>
        <taxon>Rhodoferax</taxon>
    </lineage>
</organism>
<reference evidence="1 2" key="1">
    <citation type="submission" date="2017-01" db="EMBL/GenBank/DDBJ databases">
        <title>Genome sequence of Rhodoferax antarcticus ANT.BR, a psychrophilic purple nonsulfur bacterium from an Antarctic microbial mat.</title>
        <authorList>
            <person name="Baker J."/>
            <person name="Riester C."/>
            <person name="Skinner B."/>
            <person name="Newell A."/>
            <person name="Swingley W."/>
            <person name="Madigan M."/>
            <person name="Jung D."/>
            <person name="Asao M."/>
            <person name="Chen M."/>
            <person name="Loughlin P."/>
            <person name="Pan H."/>
            <person name="Lin S."/>
            <person name="Li N."/>
            <person name="Shaw J."/>
            <person name="Prado M."/>
            <person name="Sherman C."/>
            <person name="Li X."/>
            <person name="Tang J."/>
            <person name="Blankenship R."/>
            <person name="Zhao T."/>
            <person name="Touchman J."/>
            <person name="Sattley M."/>
        </authorList>
    </citation>
    <scope>NUCLEOTIDE SEQUENCE [LARGE SCALE GENOMIC DNA]</scope>
    <source>
        <strain evidence="1 2">ANT.BR</strain>
    </source>
</reference>
<name>A0A1Q8YJQ7_9BURK</name>
<keyword evidence="2" id="KW-1185">Reference proteome</keyword>
<dbReference type="EMBL" id="MSYM01000005">
    <property type="protein sequence ID" value="OLP08252.1"/>
    <property type="molecule type" value="Genomic_DNA"/>
</dbReference>